<feature type="domain" description="Response regulatory" evidence="8">
    <location>
        <begin position="25"/>
        <end position="137"/>
    </location>
</feature>
<evidence type="ECO:0000256" key="6">
    <source>
        <dbReference type="PROSITE-ProRule" id="PRU00169"/>
    </source>
</evidence>
<organism evidence="10 11">
    <name type="scientific">[Mycobacterium] manitobense</name>
    <dbReference type="NCBI Taxonomy" id="190147"/>
    <lineage>
        <taxon>Bacteria</taxon>
        <taxon>Bacillati</taxon>
        <taxon>Actinomycetota</taxon>
        <taxon>Actinomycetes</taxon>
        <taxon>Mycobacteriales</taxon>
        <taxon>Mycobacteriaceae</taxon>
        <taxon>Mycolicibacterium</taxon>
    </lineage>
</organism>
<dbReference type="SUPFAM" id="SSF46894">
    <property type="entry name" value="C-terminal effector domain of the bipartite response regulators"/>
    <property type="match status" value="1"/>
</dbReference>
<dbReference type="InterPro" id="IPR001789">
    <property type="entry name" value="Sig_transdc_resp-reg_receiver"/>
</dbReference>
<evidence type="ECO:0000256" key="4">
    <source>
        <dbReference type="ARBA" id="ARBA00023125"/>
    </source>
</evidence>
<dbReference type="InterPro" id="IPR039420">
    <property type="entry name" value="WalR-like"/>
</dbReference>
<evidence type="ECO:0000256" key="1">
    <source>
        <dbReference type="ARBA" id="ARBA00022553"/>
    </source>
</evidence>
<name>A0A9X2YQL7_9MYCO</name>
<dbReference type="GO" id="GO:0006355">
    <property type="term" value="P:regulation of DNA-templated transcription"/>
    <property type="evidence" value="ECO:0007669"/>
    <property type="project" value="InterPro"/>
</dbReference>
<proteinExistence type="predicted"/>
<keyword evidence="11" id="KW-1185">Reference proteome</keyword>
<reference evidence="10" key="1">
    <citation type="submission" date="2020-07" db="EMBL/GenBank/DDBJ databases">
        <authorList>
            <person name="Pettersson B.M.F."/>
            <person name="Behra P.R.K."/>
            <person name="Ramesh M."/>
            <person name="Das S."/>
            <person name="Dasgupta S."/>
            <person name="Kirsebom L.A."/>
        </authorList>
    </citation>
    <scope>NUCLEOTIDE SEQUENCE</scope>
    <source>
        <strain evidence="10">DSM 44615</strain>
    </source>
</reference>
<dbReference type="AlphaFoldDB" id="A0A9X2YQL7"/>
<dbReference type="Gene3D" id="3.40.50.2300">
    <property type="match status" value="1"/>
</dbReference>
<evidence type="ECO:0000259" key="9">
    <source>
        <dbReference type="PROSITE" id="PS51755"/>
    </source>
</evidence>
<keyword evidence="2" id="KW-0902">Two-component regulatory system</keyword>
<dbReference type="GO" id="GO:0032993">
    <property type="term" value="C:protein-DNA complex"/>
    <property type="evidence" value="ECO:0007669"/>
    <property type="project" value="TreeGrafter"/>
</dbReference>
<keyword evidence="1" id="KW-0597">Phosphoprotein</keyword>
<dbReference type="SUPFAM" id="SSF52172">
    <property type="entry name" value="CheY-like"/>
    <property type="match status" value="1"/>
</dbReference>
<comment type="caution">
    <text evidence="6">Lacks conserved residue(s) required for the propagation of feature annotation.</text>
</comment>
<evidence type="ECO:0000256" key="2">
    <source>
        <dbReference type="ARBA" id="ARBA00023012"/>
    </source>
</evidence>
<feature type="domain" description="OmpR/PhoB-type" evidence="9">
    <location>
        <begin position="144"/>
        <end position="241"/>
    </location>
</feature>
<dbReference type="RefSeq" id="WP_264013928.1">
    <property type="nucleotide sequence ID" value="NZ_JACKSJ010000148.1"/>
</dbReference>
<protein>
    <submittedName>
        <fullName evidence="10">Response regulator transcription factor</fullName>
    </submittedName>
</protein>
<dbReference type="Proteomes" id="UP001140293">
    <property type="component" value="Unassembled WGS sequence"/>
</dbReference>
<dbReference type="PANTHER" id="PTHR48111">
    <property type="entry name" value="REGULATOR OF RPOS"/>
    <property type="match status" value="1"/>
</dbReference>
<dbReference type="FunFam" id="1.10.10.10:FF:000018">
    <property type="entry name" value="DNA-binding response regulator ResD"/>
    <property type="match status" value="1"/>
</dbReference>
<dbReference type="GO" id="GO:0005829">
    <property type="term" value="C:cytosol"/>
    <property type="evidence" value="ECO:0007669"/>
    <property type="project" value="TreeGrafter"/>
</dbReference>
<keyword evidence="4 7" id="KW-0238">DNA-binding</keyword>
<dbReference type="PROSITE" id="PS50110">
    <property type="entry name" value="RESPONSE_REGULATORY"/>
    <property type="match status" value="1"/>
</dbReference>
<dbReference type="CDD" id="cd00383">
    <property type="entry name" value="trans_reg_C"/>
    <property type="match status" value="1"/>
</dbReference>
<keyword evidence="5" id="KW-0804">Transcription</keyword>
<keyword evidence="3" id="KW-0805">Transcription regulation</keyword>
<comment type="caution">
    <text evidence="10">The sequence shown here is derived from an EMBL/GenBank/DDBJ whole genome shotgun (WGS) entry which is preliminary data.</text>
</comment>
<evidence type="ECO:0000259" key="8">
    <source>
        <dbReference type="PROSITE" id="PS50110"/>
    </source>
</evidence>
<feature type="DNA-binding region" description="OmpR/PhoB-type" evidence="7">
    <location>
        <begin position="144"/>
        <end position="241"/>
    </location>
</feature>
<dbReference type="SMART" id="SM00862">
    <property type="entry name" value="Trans_reg_C"/>
    <property type="match status" value="1"/>
</dbReference>
<dbReference type="GO" id="GO:0000976">
    <property type="term" value="F:transcription cis-regulatory region binding"/>
    <property type="evidence" value="ECO:0007669"/>
    <property type="project" value="TreeGrafter"/>
</dbReference>
<dbReference type="PANTHER" id="PTHR48111:SF21">
    <property type="entry name" value="DNA-BINDING DUAL MASTER TRANSCRIPTIONAL REGULATOR RPAA"/>
    <property type="match status" value="1"/>
</dbReference>
<evidence type="ECO:0000256" key="3">
    <source>
        <dbReference type="ARBA" id="ARBA00023015"/>
    </source>
</evidence>
<dbReference type="InterPro" id="IPR016032">
    <property type="entry name" value="Sig_transdc_resp-reg_C-effctor"/>
</dbReference>
<dbReference type="InterPro" id="IPR011006">
    <property type="entry name" value="CheY-like_superfamily"/>
</dbReference>
<sequence length="245" mass="26968">MTIEVRRTEVGLGRHRAAVPPTRGTLMLVDTDAGVAAHLMDDAAKIGIETTWCDDGAEALLAIGVERPNVLVLAARTSTVDAARITWAVRNRWNLPILIGAPSADELTRQALSAGASALIVRPYDINTIAPFAFNGFHEPRRDQQVYTAGPIEVDRDGYETRVRGRDVQLTQRELELLVYLIERRGRVASSDEISRAVWGHPADTNTVAVHVRRLREKLGHDPEHGEFIRTIRGAGYRLAPSISA</sequence>
<reference evidence="10" key="2">
    <citation type="journal article" date="2022" name="BMC Genomics">
        <title>Comparative genome analysis of mycobacteria focusing on tRNA and non-coding RNA.</title>
        <authorList>
            <person name="Behra P.R.K."/>
            <person name="Pettersson B.M.F."/>
            <person name="Ramesh M."/>
            <person name="Das S."/>
            <person name="Dasgupta S."/>
            <person name="Kirsebom L.A."/>
        </authorList>
    </citation>
    <scope>NUCLEOTIDE SEQUENCE</scope>
    <source>
        <strain evidence="10">DSM 44615</strain>
    </source>
</reference>
<dbReference type="GO" id="GO:0000156">
    <property type="term" value="F:phosphorelay response regulator activity"/>
    <property type="evidence" value="ECO:0007669"/>
    <property type="project" value="TreeGrafter"/>
</dbReference>
<dbReference type="Gene3D" id="1.10.10.10">
    <property type="entry name" value="Winged helix-like DNA-binding domain superfamily/Winged helix DNA-binding domain"/>
    <property type="match status" value="1"/>
</dbReference>
<gene>
    <name evidence="10" type="ORF">H7I41_17675</name>
</gene>
<evidence type="ECO:0000313" key="11">
    <source>
        <dbReference type="Proteomes" id="UP001140293"/>
    </source>
</evidence>
<evidence type="ECO:0000256" key="5">
    <source>
        <dbReference type="ARBA" id="ARBA00023163"/>
    </source>
</evidence>
<dbReference type="Pfam" id="PF00486">
    <property type="entry name" value="Trans_reg_C"/>
    <property type="match status" value="1"/>
</dbReference>
<dbReference type="InterPro" id="IPR036388">
    <property type="entry name" value="WH-like_DNA-bd_sf"/>
</dbReference>
<dbReference type="EMBL" id="JACKSJ010000148">
    <property type="protein sequence ID" value="MCV7171745.1"/>
    <property type="molecule type" value="Genomic_DNA"/>
</dbReference>
<evidence type="ECO:0000256" key="7">
    <source>
        <dbReference type="PROSITE-ProRule" id="PRU01091"/>
    </source>
</evidence>
<dbReference type="InterPro" id="IPR001867">
    <property type="entry name" value="OmpR/PhoB-type_DNA-bd"/>
</dbReference>
<accession>A0A9X2YQL7</accession>
<dbReference type="PROSITE" id="PS51755">
    <property type="entry name" value="OMPR_PHOB"/>
    <property type="match status" value="1"/>
</dbReference>
<evidence type="ECO:0000313" key="10">
    <source>
        <dbReference type="EMBL" id="MCV7171745.1"/>
    </source>
</evidence>